<evidence type="ECO:0000256" key="2">
    <source>
        <dbReference type="ARBA" id="ARBA00022448"/>
    </source>
</evidence>
<accession>A0A4Q2EDN3</accession>
<dbReference type="PROSITE" id="PS50928">
    <property type="entry name" value="ABC_TM1"/>
    <property type="match status" value="1"/>
</dbReference>
<keyword evidence="6 7" id="KW-0472">Membrane</keyword>
<gene>
    <name evidence="9" type="ORF">C1706_11385</name>
</gene>
<dbReference type="InterPro" id="IPR050366">
    <property type="entry name" value="BP-dependent_transpt_permease"/>
</dbReference>
<dbReference type="Proteomes" id="UP000290624">
    <property type="component" value="Unassembled WGS sequence"/>
</dbReference>
<evidence type="ECO:0000256" key="1">
    <source>
        <dbReference type="ARBA" id="ARBA00004651"/>
    </source>
</evidence>
<comment type="subcellular location">
    <subcellularLocation>
        <location evidence="1 7">Cell membrane</location>
        <topology evidence="1 7">Multi-pass membrane protein</topology>
    </subcellularLocation>
</comment>
<protein>
    <submittedName>
        <fullName evidence="9">Peptide ABC transporter permease</fullName>
    </submittedName>
</protein>
<dbReference type="GO" id="GO:0005886">
    <property type="term" value="C:plasma membrane"/>
    <property type="evidence" value="ECO:0007669"/>
    <property type="project" value="UniProtKB-SubCell"/>
</dbReference>
<keyword evidence="3" id="KW-1003">Cell membrane</keyword>
<keyword evidence="10" id="KW-1185">Reference proteome</keyword>
<feature type="transmembrane region" description="Helical" evidence="7">
    <location>
        <begin position="251"/>
        <end position="274"/>
    </location>
</feature>
<comment type="caution">
    <text evidence="9">The sequence shown here is derived from an EMBL/GenBank/DDBJ whole genome shotgun (WGS) entry which is preliminary data.</text>
</comment>
<feature type="transmembrane region" description="Helical" evidence="7">
    <location>
        <begin position="147"/>
        <end position="167"/>
    </location>
</feature>
<evidence type="ECO:0000313" key="9">
    <source>
        <dbReference type="EMBL" id="RXW31567.1"/>
    </source>
</evidence>
<keyword evidence="2 7" id="KW-0813">Transport</keyword>
<keyword evidence="5 7" id="KW-1133">Transmembrane helix</keyword>
<sequence>MTTDAAPAERGSHAGLVHRLLHHRGFVTGLVGVLILLTVALVGPLLVGDPDLTRFTQQLTPPSAAFPLGTDSAGRDVMARTVYGARVSLLAALVVFAITTTLGIGVGVTAALAGGRIDAFLCRCCDVMLGLPSLVMALAIVGALGPGLINLVVAMSITGWAGLAKLCRTLALDCRHRGDVIAARMAGVSPARIAVGHILPSVLIYGLISATLGLGETVLGLAGMSFLGLGVQPPTAEWGSMLNASRIDLAVAPWLLIGPGLGLVLVVTSVTLISDALRDCADLKELS</sequence>
<dbReference type="Gene3D" id="1.10.3720.10">
    <property type="entry name" value="MetI-like"/>
    <property type="match status" value="1"/>
</dbReference>
<evidence type="ECO:0000256" key="7">
    <source>
        <dbReference type="RuleBase" id="RU363032"/>
    </source>
</evidence>
<feature type="domain" description="ABC transmembrane type-1" evidence="8">
    <location>
        <begin position="85"/>
        <end position="274"/>
    </location>
</feature>
<dbReference type="PANTHER" id="PTHR43386:SF25">
    <property type="entry name" value="PEPTIDE ABC TRANSPORTER PERMEASE PROTEIN"/>
    <property type="match status" value="1"/>
</dbReference>
<feature type="transmembrane region" description="Helical" evidence="7">
    <location>
        <begin position="26"/>
        <end position="47"/>
    </location>
</feature>
<feature type="transmembrane region" description="Helical" evidence="7">
    <location>
        <begin position="87"/>
        <end position="113"/>
    </location>
</feature>
<organism evidence="9 10">
    <name type="scientific">Propioniciclava flava</name>
    <dbReference type="NCBI Taxonomy" id="2072026"/>
    <lineage>
        <taxon>Bacteria</taxon>
        <taxon>Bacillati</taxon>
        <taxon>Actinomycetota</taxon>
        <taxon>Actinomycetes</taxon>
        <taxon>Propionibacteriales</taxon>
        <taxon>Propionibacteriaceae</taxon>
        <taxon>Propioniciclava</taxon>
    </lineage>
</organism>
<name>A0A4Q2EDN3_9ACTN</name>
<dbReference type="PANTHER" id="PTHR43386">
    <property type="entry name" value="OLIGOPEPTIDE TRANSPORT SYSTEM PERMEASE PROTEIN APPC"/>
    <property type="match status" value="1"/>
</dbReference>
<dbReference type="AlphaFoldDB" id="A0A4Q2EDN3"/>
<dbReference type="OrthoDB" id="8906042at2"/>
<feature type="transmembrane region" description="Helical" evidence="7">
    <location>
        <begin position="120"/>
        <end position="141"/>
    </location>
</feature>
<dbReference type="InterPro" id="IPR025966">
    <property type="entry name" value="OppC_N"/>
</dbReference>
<dbReference type="CDD" id="cd06261">
    <property type="entry name" value="TM_PBP2"/>
    <property type="match status" value="1"/>
</dbReference>
<evidence type="ECO:0000313" key="10">
    <source>
        <dbReference type="Proteomes" id="UP000290624"/>
    </source>
</evidence>
<dbReference type="SUPFAM" id="SSF161098">
    <property type="entry name" value="MetI-like"/>
    <property type="match status" value="1"/>
</dbReference>
<feature type="transmembrane region" description="Helical" evidence="7">
    <location>
        <begin position="202"/>
        <end position="231"/>
    </location>
</feature>
<dbReference type="InterPro" id="IPR000515">
    <property type="entry name" value="MetI-like"/>
</dbReference>
<evidence type="ECO:0000256" key="6">
    <source>
        <dbReference type="ARBA" id="ARBA00023136"/>
    </source>
</evidence>
<evidence type="ECO:0000256" key="3">
    <source>
        <dbReference type="ARBA" id="ARBA00022475"/>
    </source>
</evidence>
<reference evidence="9 10" key="1">
    <citation type="submission" date="2018-01" db="EMBL/GenBank/DDBJ databases">
        <title>Lactibacter flavus gen. nov., sp. nov., a novel bacterium of the family Propionibacteriaceae isolated from raw milk and dairy products.</title>
        <authorList>
            <person name="Wenning M."/>
            <person name="Breitenwieser F."/>
            <person name="Huptas C."/>
            <person name="von Neubeck M."/>
            <person name="Busse H.-J."/>
            <person name="Scherer S."/>
        </authorList>
    </citation>
    <scope>NUCLEOTIDE SEQUENCE [LARGE SCALE GENOMIC DNA]</scope>
    <source>
        <strain evidence="9 10">VG341</strain>
    </source>
</reference>
<evidence type="ECO:0000256" key="5">
    <source>
        <dbReference type="ARBA" id="ARBA00022989"/>
    </source>
</evidence>
<comment type="similarity">
    <text evidence="7">Belongs to the binding-protein-dependent transport system permease family.</text>
</comment>
<dbReference type="Pfam" id="PF12911">
    <property type="entry name" value="OppC_N"/>
    <property type="match status" value="1"/>
</dbReference>
<dbReference type="GO" id="GO:0055085">
    <property type="term" value="P:transmembrane transport"/>
    <property type="evidence" value="ECO:0007669"/>
    <property type="project" value="InterPro"/>
</dbReference>
<dbReference type="EMBL" id="PPCV01000008">
    <property type="protein sequence ID" value="RXW31567.1"/>
    <property type="molecule type" value="Genomic_DNA"/>
</dbReference>
<keyword evidence="4 7" id="KW-0812">Transmembrane</keyword>
<dbReference type="InterPro" id="IPR035906">
    <property type="entry name" value="MetI-like_sf"/>
</dbReference>
<proteinExistence type="inferred from homology"/>
<evidence type="ECO:0000259" key="8">
    <source>
        <dbReference type="PROSITE" id="PS50928"/>
    </source>
</evidence>
<dbReference type="Pfam" id="PF00528">
    <property type="entry name" value="BPD_transp_1"/>
    <property type="match status" value="1"/>
</dbReference>
<evidence type="ECO:0000256" key="4">
    <source>
        <dbReference type="ARBA" id="ARBA00022692"/>
    </source>
</evidence>